<feature type="domain" description="N-acetyltransferase" evidence="1">
    <location>
        <begin position="3"/>
        <end position="149"/>
    </location>
</feature>
<evidence type="ECO:0000313" key="3">
    <source>
        <dbReference type="Proteomes" id="UP001168380"/>
    </source>
</evidence>
<reference evidence="2" key="1">
    <citation type="submission" date="2023-07" db="EMBL/GenBank/DDBJ databases">
        <title>Gilvimarinus algae sp. nov., isolated from the surface of Kelp.</title>
        <authorList>
            <person name="Sun Y.Y."/>
            <person name="Gong Y."/>
            <person name="Du Z.J."/>
        </authorList>
    </citation>
    <scope>NUCLEOTIDE SEQUENCE</scope>
    <source>
        <strain evidence="2">SDUM040014</strain>
    </source>
</reference>
<dbReference type="InterPro" id="IPR016181">
    <property type="entry name" value="Acyl_CoA_acyltransferase"/>
</dbReference>
<dbReference type="EMBL" id="JAULRT010000047">
    <property type="protein sequence ID" value="MDO3381816.1"/>
    <property type="molecule type" value="Genomic_DNA"/>
</dbReference>
<dbReference type="CDD" id="cd04301">
    <property type="entry name" value="NAT_SF"/>
    <property type="match status" value="1"/>
</dbReference>
<dbReference type="PROSITE" id="PS51186">
    <property type="entry name" value="GNAT"/>
    <property type="match status" value="1"/>
</dbReference>
<gene>
    <name evidence="2" type="ORF">QWI16_06480</name>
</gene>
<keyword evidence="3" id="KW-1185">Reference proteome</keyword>
<dbReference type="Proteomes" id="UP001168380">
    <property type="component" value="Unassembled WGS sequence"/>
</dbReference>
<dbReference type="Pfam" id="PF00583">
    <property type="entry name" value="Acetyltransf_1"/>
    <property type="match status" value="1"/>
</dbReference>
<evidence type="ECO:0000313" key="2">
    <source>
        <dbReference type="EMBL" id="MDO3381816.1"/>
    </source>
</evidence>
<dbReference type="RefSeq" id="WP_302711971.1">
    <property type="nucleotide sequence ID" value="NZ_JAULRT010000047.1"/>
</dbReference>
<dbReference type="InterPro" id="IPR000182">
    <property type="entry name" value="GNAT_dom"/>
</dbReference>
<protein>
    <submittedName>
        <fullName evidence="2">GNAT family N-acetyltransferase</fullName>
    </submittedName>
</protein>
<comment type="caution">
    <text evidence="2">The sequence shown here is derived from an EMBL/GenBank/DDBJ whole genome shotgun (WGS) entry which is preliminary data.</text>
</comment>
<accession>A0ABT8TCZ7</accession>
<proteinExistence type="predicted"/>
<dbReference type="SUPFAM" id="SSF55729">
    <property type="entry name" value="Acyl-CoA N-acyltransferases (Nat)"/>
    <property type="match status" value="1"/>
</dbReference>
<name>A0ABT8TCZ7_9GAMM</name>
<evidence type="ECO:0000259" key="1">
    <source>
        <dbReference type="PROSITE" id="PS51186"/>
    </source>
</evidence>
<sequence length="151" mass="17320">MTLLVRAVQSADLDRVYVVMKENMLGYYQQRKEPWNEQALRRFFADLSGAVVEHKSGLAAFSFYEVHPNRLHIHTFQVAAEHQNRLIGGCLFKWYLELARVLAVGSISCAVYEQNPALVLYLRLGFEERERQAGVVHLSLAVGDPHELRHV</sequence>
<organism evidence="2 3">
    <name type="scientific">Gilvimarinus algae</name>
    <dbReference type="NCBI Taxonomy" id="3058037"/>
    <lineage>
        <taxon>Bacteria</taxon>
        <taxon>Pseudomonadati</taxon>
        <taxon>Pseudomonadota</taxon>
        <taxon>Gammaproteobacteria</taxon>
        <taxon>Cellvibrionales</taxon>
        <taxon>Cellvibrionaceae</taxon>
        <taxon>Gilvimarinus</taxon>
    </lineage>
</organism>
<dbReference type="Gene3D" id="3.40.630.30">
    <property type="match status" value="1"/>
</dbReference>